<evidence type="ECO:0000313" key="9">
    <source>
        <dbReference type="EMBL" id="MST54378.1"/>
    </source>
</evidence>
<evidence type="ECO:0000256" key="4">
    <source>
        <dbReference type="ARBA" id="ARBA00022692"/>
    </source>
</evidence>
<dbReference type="Proteomes" id="UP001212085">
    <property type="component" value="Chromosome"/>
</dbReference>
<dbReference type="InterPro" id="IPR045324">
    <property type="entry name" value="Small_multidrug_res"/>
</dbReference>
<evidence type="ECO:0000313" key="10">
    <source>
        <dbReference type="EMBL" id="WBB05999.1"/>
    </source>
</evidence>
<comment type="similarity">
    <text evidence="7">Belongs to the drug/metabolite transporter (DMT) superfamily. Small multidrug resistance (SMR) (TC 2.A.7.1) family.</text>
</comment>
<sequence length="108" mass="11510">MSYIYLFIAIIGELLGTTLLKVSEGFSKPLPGVSALLSYGVCFFFLSLAMKKIPLGITYATWSGVGLLVTAVISILVFNEKLNLYTIIGLGLIIVGVLMVNLLGNAGH</sequence>
<dbReference type="GO" id="GO:0031460">
    <property type="term" value="P:glycine betaine transport"/>
    <property type="evidence" value="ECO:0007669"/>
    <property type="project" value="TreeGrafter"/>
</dbReference>
<dbReference type="GO" id="GO:0015199">
    <property type="term" value="F:amino-acid betaine transmembrane transporter activity"/>
    <property type="evidence" value="ECO:0007669"/>
    <property type="project" value="TreeGrafter"/>
</dbReference>
<keyword evidence="6 8" id="KW-0472">Membrane</keyword>
<dbReference type="InterPro" id="IPR037185">
    <property type="entry name" value="EmrE-like"/>
</dbReference>
<keyword evidence="5 8" id="KW-1133">Transmembrane helix</keyword>
<dbReference type="Pfam" id="PF00893">
    <property type="entry name" value="Multi_Drug_Res"/>
    <property type="match status" value="1"/>
</dbReference>
<accession>A0A6N7X6L0</accession>
<dbReference type="EMBL" id="CP114883">
    <property type="protein sequence ID" value="WBB05999.1"/>
    <property type="molecule type" value="Genomic_DNA"/>
</dbReference>
<evidence type="ECO:0000256" key="8">
    <source>
        <dbReference type="SAM" id="Phobius"/>
    </source>
</evidence>
<dbReference type="SUPFAM" id="SSF103481">
    <property type="entry name" value="Multidrug resistance efflux transporter EmrE"/>
    <property type="match status" value="1"/>
</dbReference>
<evidence type="ECO:0000313" key="12">
    <source>
        <dbReference type="Proteomes" id="UP001212085"/>
    </source>
</evidence>
<comment type="subcellular location">
    <subcellularLocation>
        <location evidence="1 7">Cell membrane</location>
        <topology evidence="1 7">Multi-pass membrane protein</topology>
    </subcellularLocation>
</comment>
<dbReference type="FunFam" id="1.10.3730.20:FF:000001">
    <property type="entry name" value="Quaternary ammonium compound resistance transporter SugE"/>
    <property type="match status" value="1"/>
</dbReference>
<dbReference type="Proteomes" id="UP000471052">
    <property type="component" value="Unassembled WGS sequence"/>
</dbReference>
<dbReference type="Gene3D" id="1.10.3730.20">
    <property type="match status" value="1"/>
</dbReference>
<feature type="transmembrane region" description="Helical" evidence="8">
    <location>
        <begin position="84"/>
        <end position="104"/>
    </location>
</feature>
<evidence type="ECO:0000256" key="7">
    <source>
        <dbReference type="RuleBase" id="RU003942"/>
    </source>
</evidence>
<feature type="transmembrane region" description="Helical" evidence="8">
    <location>
        <begin position="57"/>
        <end position="78"/>
    </location>
</feature>
<evidence type="ECO:0000256" key="5">
    <source>
        <dbReference type="ARBA" id="ARBA00022989"/>
    </source>
</evidence>
<dbReference type="PANTHER" id="PTHR30561:SF1">
    <property type="entry name" value="MULTIDRUG TRANSPORTER EMRE"/>
    <property type="match status" value="1"/>
</dbReference>
<protein>
    <submittedName>
        <fullName evidence="9">Multidrug efflux SMR transporter</fullName>
    </submittedName>
</protein>
<evidence type="ECO:0000313" key="11">
    <source>
        <dbReference type="Proteomes" id="UP000471052"/>
    </source>
</evidence>
<keyword evidence="2" id="KW-0813">Transport</keyword>
<keyword evidence="4 7" id="KW-0812">Transmembrane</keyword>
<reference evidence="9 11" key="1">
    <citation type="submission" date="2019-08" db="EMBL/GenBank/DDBJ databases">
        <title>In-depth cultivation of the pig gut microbiome towards novel bacterial diversity and tailored functional studies.</title>
        <authorList>
            <person name="Wylensek D."/>
            <person name="Hitch T.C.A."/>
            <person name="Clavel T."/>
        </authorList>
    </citation>
    <scope>NUCLEOTIDE SEQUENCE [LARGE SCALE GENOMIC DNA]</scope>
    <source>
        <strain evidence="9 11">BL-178-WT-3A</strain>
    </source>
</reference>
<gene>
    <name evidence="9" type="ORF">FYJ82_08365</name>
    <name evidence="10" type="ORF">O6R09_06815</name>
</gene>
<reference evidence="10 12" key="2">
    <citation type="submission" date="2022-12" db="EMBL/GenBank/DDBJ databases">
        <title>Streptococcus alactolyticus LGM, complete genome.</title>
        <authorList>
            <person name="Liu Z."/>
            <person name="Mu C."/>
            <person name="Zhu W."/>
        </authorList>
    </citation>
    <scope>NUCLEOTIDE SEQUENCE [LARGE SCALE GENOMIC DNA]</scope>
    <source>
        <strain evidence="10 12">LGM</strain>
    </source>
</reference>
<dbReference type="InterPro" id="IPR000390">
    <property type="entry name" value="Small_drug/metabolite_transptr"/>
</dbReference>
<name>A0A6N7X6L0_STRAY</name>
<evidence type="ECO:0000256" key="1">
    <source>
        <dbReference type="ARBA" id="ARBA00004651"/>
    </source>
</evidence>
<dbReference type="GO" id="GO:0005886">
    <property type="term" value="C:plasma membrane"/>
    <property type="evidence" value="ECO:0007669"/>
    <property type="project" value="UniProtKB-SubCell"/>
</dbReference>
<dbReference type="GO" id="GO:0015297">
    <property type="term" value="F:antiporter activity"/>
    <property type="evidence" value="ECO:0007669"/>
    <property type="project" value="TreeGrafter"/>
</dbReference>
<evidence type="ECO:0000256" key="2">
    <source>
        <dbReference type="ARBA" id="ARBA00022448"/>
    </source>
</evidence>
<organism evidence="9 11">
    <name type="scientific">Streptococcus alactolyticus</name>
    <dbReference type="NCBI Taxonomy" id="29389"/>
    <lineage>
        <taxon>Bacteria</taxon>
        <taxon>Bacillati</taxon>
        <taxon>Bacillota</taxon>
        <taxon>Bacilli</taxon>
        <taxon>Lactobacillales</taxon>
        <taxon>Streptococcaceae</taxon>
        <taxon>Streptococcus</taxon>
    </lineage>
</organism>
<dbReference type="EMBL" id="VUNP01000047">
    <property type="protein sequence ID" value="MST54378.1"/>
    <property type="molecule type" value="Genomic_DNA"/>
</dbReference>
<dbReference type="GO" id="GO:0015220">
    <property type="term" value="F:choline transmembrane transporter activity"/>
    <property type="evidence" value="ECO:0007669"/>
    <property type="project" value="TreeGrafter"/>
</dbReference>
<keyword evidence="3" id="KW-1003">Cell membrane</keyword>
<evidence type="ECO:0000256" key="6">
    <source>
        <dbReference type="ARBA" id="ARBA00023136"/>
    </source>
</evidence>
<proteinExistence type="inferred from homology"/>
<dbReference type="RefSeq" id="WP_167829331.1">
    <property type="nucleotide sequence ID" value="NZ_BRXN01000035.1"/>
</dbReference>
<dbReference type="GeneID" id="99636714"/>
<dbReference type="AlphaFoldDB" id="A0A6N7X6L0"/>
<keyword evidence="12" id="KW-1185">Reference proteome</keyword>
<feature type="transmembrane region" description="Helical" evidence="8">
    <location>
        <begin position="32"/>
        <end position="50"/>
    </location>
</feature>
<dbReference type="PANTHER" id="PTHR30561">
    <property type="entry name" value="SMR FAMILY PROTON-DEPENDENT DRUG EFFLUX TRANSPORTER SUGE"/>
    <property type="match status" value="1"/>
</dbReference>
<evidence type="ECO:0000256" key="3">
    <source>
        <dbReference type="ARBA" id="ARBA00022475"/>
    </source>
</evidence>